<dbReference type="RefSeq" id="WP_183266266.1">
    <property type="nucleotide sequence ID" value="NZ_JACHFJ010000005.1"/>
</dbReference>
<keyword evidence="2" id="KW-1185">Reference proteome</keyword>
<protein>
    <recommendedName>
        <fullName evidence="3">DUF2188 domain-containing protein</fullName>
    </recommendedName>
</protein>
<organism evidence="1 2">
    <name type="scientific">Acidocella aromatica</name>
    <dbReference type="NCBI Taxonomy" id="1303579"/>
    <lineage>
        <taxon>Bacteria</taxon>
        <taxon>Pseudomonadati</taxon>
        <taxon>Pseudomonadota</taxon>
        <taxon>Alphaproteobacteria</taxon>
        <taxon>Acetobacterales</taxon>
        <taxon>Acidocellaceae</taxon>
        <taxon>Acidocella</taxon>
    </lineage>
</organism>
<name>A0A840VJB1_9PROT</name>
<dbReference type="InterPro" id="IPR018691">
    <property type="entry name" value="DUF2188"/>
</dbReference>
<evidence type="ECO:0000313" key="1">
    <source>
        <dbReference type="EMBL" id="MBB5373255.1"/>
    </source>
</evidence>
<reference evidence="1 2" key="1">
    <citation type="submission" date="2020-08" db="EMBL/GenBank/DDBJ databases">
        <title>Genomic Encyclopedia of Type Strains, Phase IV (KMG-IV): sequencing the most valuable type-strain genomes for metagenomic binning, comparative biology and taxonomic classification.</title>
        <authorList>
            <person name="Goeker M."/>
        </authorList>
    </citation>
    <scope>NUCLEOTIDE SEQUENCE [LARGE SCALE GENOMIC DNA]</scope>
    <source>
        <strain evidence="1 2">DSM 27026</strain>
    </source>
</reference>
<dbReference type="AlphaFoldDB" id="A0A840VJB1"/>
<proteinExistence type="predicted"/>
<accession>A0A840VJB1</accession>
<evidence type="ECO:0008006" key="3">
    <source>
        <dbReference type="Google" id="ProtNLM"/>
    </source>
</evidence>
<comment type="caution">
    <text evidence="1">The sequence shown here is derived from an EMBL/GenBank/DDBJ whole genome shotgun (WGS) entry which is preliminary data.</text>
</comment>
<dbReference type="Pfam" id="PF09954">
    <property type="entry name" value="DUF2188"/>
    <property type="match status" value="1"/>
</dbReference>
<sequence length="80" mass="9087">MSNFHYKVVPHDGGWAYTLNGAFSETFRTHEAALKAARRVAEEQRVPDESTYIEYQTEDGVWHTELALGSDRPDTDVEEG</sequence>
<evidence type="ECO:0000313" key="2">
    <source>
        <dbReference type="Proteomes" id="UP000553706"/>
    </source>
</evidence>
<dbReference type="EMBL" id="JACHFJ010000005">
    <property type="protein sequence ID" value="MBB5373255.1"/>
    <property type="molecule type" value="Genomic_DNA"/>
</dbReference>
<dbReference type="Proteomes" id="UP000553706">
    <property type="component" value="Unassembled WGS sequence"/>
</dbReference>
<gene>
    <name evidence="1" type="ORF">HNP71_001514</name>
</gene>